<dbReference type="AlphaFoldDB" id="A0A5B0RPJ1"/>
<proteinExistence type="predicted"/>
<evidence type="ECO:0000256" key="1">
    <source>
        <dbReference type="SAM" id="MobiDB-lite"/>
    </source>
</evidence>
<dbReference type="EMBL" id="VSWC01000145">
    <property type="protein sequence ID" value="KAA1076588.1"/>
    <property type="molecule type" value="Genomic_DNA"/>
</dbReference>
<reference evidence="4 5" key="1">
    <citation type="submission" date="2019-05" db="EMBL/GenBank/DDBJ databases">
        <title>Emergence of the Ug99 lineage of the wheat stem rust pathogen through somatic hybridization.</title>
        <authorList>
            <person name="Li F."/>
            <person name="Upadhyaya N.M."/>
            <person name="Sperschneider J."/>
            <person name="Matny O."/>
            <person name="Nguyen-Phuc H."/>
            <person name="Mago R."/>
            <person name="Raley C."/>
            <person name="Miller M.E."/>
            <person name="Silverstein K.A.T."/>
            <person name="Henningsen E."/>
            <person name="Hirsch C.D."/>
            <person name="Visser B."/>
            <person name="Pretorius Z.A."/>
            <person name="Steffenson B.J."/>
            <person name="Schwessinger B."/>
            <person name="Dodds P.N."/>
            <person name="Figueroa M."/>
        </authorList>
    </citation>
    <scope>NUCLEOTIDE SEQUENCE [LARGE SCALE GENOMIC DNA]</scope>
    <source>
        <strain evidence="2">21-0</strain>
        <strain evidence="3 5">Ug99</strain>
    </source>
</reference>
<feature type="region of interest" description="Disordered" evidence="1">
    <location>
        <begin position="87"/>
        <end position="107"/>
    </location>
</feature>
<accession>A0A5B0RPJ1</accession>
<organism evidence="3 5">
    <name type="scientific">Puccinia graminis f. sp. tritici</name>
    <dbReference type="NCBI Taxonomy" id="56615"/>
    <lineage>
        <taxon>Eukaryota</taxon>
        <taxon>Fungi</taxon>
        <taxon>Dikarya</taxon>
        <taxon>Basidiomycota</taxon>
        <taxon>Pucciniomycotina</taxon>
        <taxon>Pucciniomycetes</taxon>
        <taxon>Pucciniales</taxon>
        <taxon>Pucciniaceae</taxon>
        <taxon>Puccinia</taxon>
    </lineage>
</organism>
<evidence type="ECO:0000313" key="5">
    <source>
        <dbReference type="Proteomes" id="UP000325313"/>
    </source>
</evidence>
<protein>
    <submittedName>
        <fullName evidence="3">Uncharacterized protein</fullName>
    </submittedName>
</protein>
<gene>
    <name evidence="2" type="ORF">PGT21_012494</name>
    <name evidence="3" type="ORF">PGTUg99_015275</name>
</gene>
<dbReference type="Proteomes" id="UP000325313">
    <property type="component" value="Unassembled WGS sequence"/>
</dbReference>
<name>A0A5B0RPJ1_PUCGR</name>
<keyword evidence="4" id="KW-1185">Reference proteome</keyword>
<sequence length="107" mass="11449">MRQWRGHSHANAAHSRESGLVLSSLAAPLAADHPIVTTRKVAGRVGRHSRWVVTRNLAKRGLPAASTTLFNLWTYPAVNSLELTSAHQSHPTAGGLADSYVATSSKT</sequence>
<evidence type="ECO:0000313" key="4">
    <source>
        <dbReference type="Proteomes" id="UP000324748"/>
    </source>
</evidence>
<evidence type="ECO:0000313" key="3">
    <source>
        <dbReference type="EMBL" id="KAA1126753.1"/>
    </source>
</evidence>
<dbReference type="Proteomes" id="UP000324748">
    <property type="component" value="Unassembled WGS sequence"/>
</dbReference>
<evidence type="ECO:0000313" key="2">
    <source>
        <dbReference type="EMBL" id="KAA1076588.1"/>
    </source>
</evidence>
<dbReference type="EMBL" id="VDEP01000170">
    <property type="protein sequence ID" value="KAA1126753.1"/>
    <property type="molecule type" value="Genomic_DNA"/>
</dbReference>
<comment type="caution">
    <text evidence="3">The sequence shown here is derived from an EMBL/GenBank/DDBJ whole genome shotgun (WGS) entry which is preliminary data.</text>
</comment>